<proteinExistence type="predicted"/>
<dbReference type="PANTHER" id="PTHR30204:SF69">
    <property type="entry name" value="MERR-FAMILY TRANSCRIPTIONAL REGULATOR"/>
    <property type="match status" value="1"/>
</dbReference>
<comment type="function">
    <text evidence="10">Mediates the mercuric-dependent induction of mercury resistance operon. In the absence of mercury MerR represses transcription by binding tightly to the mer operator region; when mercury is present the dimeric complex binds a single ion and becomes a potent transcriptional activator, while remaining bound to the mer site.</text>
</comment>
<keyword evidence="7" id="KW-0238">DNA-binding</keyword>
<dbReference type="PANTHER" id="PTHR30204">
    <property type="entry name" value="REDOX-CYCLING DRUG-SENSING TRANSCRIPTIONAL ACTIVATOR SOXR"/>
    <property type="match status" value="1"/>
</dbReference>
<evidence type="ECO:0000259" key="12">
    <source>
        <dbReference type="PROSITE" id="PS50937"/>
    </source>
</evidence>
<evidence type="ECO:0000256" key="11">
    <source>
        <dbReference type="SAM" id="Coils"/>
    </source>
</evidence>
<evidence type="ECO:0000256" key="10">
    <source>
        <dbReference type="ARBA" id="ARBA00024874"/>
    </source>
</evidence>
<dbReference type="PRINTS" id="PR00040">
    <property type="entry name" value="HTHMERR"/>
</dbReference>
<keyword evidence="8" id="KW-0010">Activator</keyword>
<reference evidence="13" key="1">
    <citation type="submission" date="2018-06" db="EMBL/GenBank/DDBJ databases">
        <authorList>
            <person name="Zhirakovskaya E."/>
        </authorList>
    </citation>
    <scope>NUCLEOTIDE SEQUENCE</scope>
</reference>
<dbReference type="GO" id="GO:0003677">
    <property type="term" value="F:DNA binding"/>
    <property type="evidence" value="ECO:0007669"/>
    <property type="project" value="UniProtKB-KW"/>
</dbReference>
<sequence length="136" mass="15342">MNKSLTIGLLAQKACVNIETVRYYQRIGLLTEPSKPPSGYRIYPVSSINRILFIKRAQQLGFKLQEIAELLELGDGECSNVRSRAEQKRQQIEQQINDLENLRTTLDTLIAECRNDNNNGSCPIIETLTGHSPVEP</sequence>
<dbReference type="EMBL" id="UOFG01000019">
    <property type="protein sequence ID" value="VAW58128.1"/>
    <property type="molecule type" value="Genomic_DNA"/>
</dbReference>
<evidence type="ECO:0000256" key="5">
    <source>
        <dbReference type="ARBA" id="ARBA00022914"/>
    </source>
</evidence>
<dbReference type="InterPro" id="IPR015358">
    <property type="entry name" value="Tscrpt_reg_MerR_DNA-bd"/>
</dbReference>
<name>A0A3B0WQ14_9ZZZZ</name>
<keyword evidence="5" id="KW-0476">Mercury</keyword>
<dbReference type="InterPro" id="IPR047057">
    <property type="entry name" value="MerR_fam"/>
</dbReference>
<feature type="coiled-coil region" evidence="11">
    <location>
        <begin position="78"/>
        <end position="119"/>
    </location>
</feature>
<keyword evidence="6" id="KW-0805">Transcription regulation</keyword>
<keyword evidence="11" id="KW-0175">Coiled coil</keyword>
<dbReference type="Gene3D" id="1.10.1660.10">
    <property type="match status" value="1"/>
</dbReference>
<dbReference type="AlphaFoldDB" id="A0A3B0WQ14"/>
<dbReference type="Pfam" id="PF09278">
    <property type="entry name" value="MerR-DNA-bind"/>
    <property type="match status" value="1"/>
</dbReference>
<organism evidence="13">
    <name type="scientific">hydrothermal vent metagenome</name>
    <dbReference type="NCBI Taxonomy" id="652676"/>
    <lineage>
        <taxon>unclassified sequences</taxon>
        <taxon>metagenomes</taxon>
        <taxon>ecological metagenomes</taxon>
    </lineage>
</organism>
<evidence type="ECO:0000256" key="4">
    <source>
        <dbReference type="ARBA" id="ARBA00022723"/>
    </source>
</evidence>
<evidence type="ECO:0000256" key="7">
    <source>
        <dbReference type="ARBA" id="ARBA00023125"/>
    </source>
</evidence>
<dbReference type="SUPFAM" id="SSF46955">
    <property type="entry name" value="Putative DNA-binding domain"/>
    <property type="match status" value="1"/>
</dbReference>
<dbReference type="CDD" id="cd04783">
    <property type="entry name" value="HTH_MerR1"/>
    <property type="match status" value="1"/>
</dbReference>
<dbReference type="GO" id="GO:0045340">
    <property type="term" value="F:mercury ion binding"/>
    <property type="evidence" value="ECO:0007669"/>
    <property type="project" value="InterPro"/>
</dbReference>
<evidence type="ECO:0000313" key="13">
    <source>
        <dbReference type="EMBL" id="VAW58128.1"/>
    </source>
</evidence>
<evidence type="ECO:0000256" key="1">
    <source>
        <dbReference type="ARBA" id="ARBA00017146"/>
    </source>
</evidence>
<evidence type="ECO:0000256" key="9">
    <source>
        <dbReference type="ARBA" id="ARBA00023163"/>
    </source>
</evidence>
<gene>
    <name evidence="13" type="ORF">MNBD_GAMMA11-717</name>
</gene>
<dbReference type="GO" id="GO:0003700">
    <property type="term" value="F:DNA-binding transcription factor activity"/>
    <property type="evidence" value="ECO:0007669"/>
    <property type="project" value="InterPro"/>
</dbReference>
<evidence type="ECO:0000256" key="8">
    <source>
        <dbReference type="ARBA" id="ARBA00023159"/>
    </source>
</evidence>
<keyword evidence="4" id="KW-0479">Metal-binding</keyword>
<dbReference type="PROSITE" id="PS50937">
    <property type="entry name" value="HTH_MERR_2"/>
    <property type="match status" value="1"/>
</dbReference>
<evidence type="ECO:0000256" key="3">
    <source>
        <dbReference type="ARBA" id="ARBA00022491"/>
    </source>
</evidence>
<dbReference type="InterPro" id="IPR009061">
    <property type="entry name" value="DNA-bd_dom_put_sf"/>
</dbReference>
<accession>A0A3B0WQ14</accession>
<dbReference type="InterPro" id="IPR000551">
    <property type="entry name" value="MerR-type_HTH_dom"/>
</dbReference>
<keyword evidence="3" id="KW-0678">Repressor</keyword>
<feature type="domain" description="HTH merR-type" evidence="12">
    <location>
        <begin position="4"/>
        <end position="73"/>
    </location>
</feature>
<keyword evidence="2" id="KW-0475">Mercuric resistance</keyword>
<evidence type="ECO:0000256" key="6">
    <source>
        <dbReference type="ARBA" id="ARBA00023015"/>
    </source>
</evidence>
<dbReference type="GO" id="GO:0046689">
    <property type="term" value="P:response to mercury ion"/>
    <property type="evidence" value="ECO:0007669"/>
    <property type="project" value="UniProtKB-KW"/>
</dbReference>
<evidence type="ECO:0000256" key="2">
    <source>
        <dbReference type="ARBA" id="ARBA00022466"/>
    </source>
</evidence>
<protein>
    <recommendedName>
        <fullName evidence="1">Mercuric resistance operon regulatory protein</fullName>
    </recommendedName>
</protein>
<dbReference type="Pfam" id="PF00376">
    <property type="entry name" value="MerR"/>
    <property type="match status" value="1"/>
</dbReference>
<dbReference type="SMART" id="SM00422">
    <property type="entry name" value="HTH_MERR"/>
    <property type="match status" value="1"/>
</dbReference>
<keyword evidence="9" id="KW-0804">Transcription</keyword>
<dbReference type="InterPro" id="IPR011794">
    <property type="entry name" value="MerR"/>
</dbReference>